<keyword evidence="5" id="KW-0347">Helicase</keyword>
<keyword evidence="8" id="KW-0234">DNA repair</keyword>
<feature type="compositionally biased region" description="Basic residues" evidence="10">
    <location>
        <begin position="129"/>
        <end position="144"/>
    </location>
</feature>
<dbReference type="Proteomes" id="UP000235965">
    <property type="component" value="Unassembled WGS sequence"/>
</dbReference>
<keyword evidence="5" id="KW-0378">Hydrolase</keyword>
<protein>
    <recommendedName>
        <fullName evidence="11">Rad26/CSB-like winged helix DNA-binding domain-containing protein</fullName>
    </recommendedName>
</protein>
<evidence type="ECO:0000256" key="4">
    <source>
        <dbReference type="ARBA" id="ARBA00022763"/>
    </source>
</evidence>
<comment type="similarity">
    <text evidence="2">Belongs to the SNF2/RAD54 helicase family.</text>
</comment>
<feature type="region of interest" description="Disordered" evidence="10">
    <location>
        <begin position="272"/>
        <end position="305"/>
    </location>
</feature>
<evidence type="ECO:0000313" key="12">
    <source>
        <dbReference type="EMBL" id="PNF23186.1"/>
    </source>
</evidence>
<keyword evidence="7" id="KW-0238">DNA-binding</keyword>
<evidence type="ECO:0000256" key="1">
    <source>
        <dbReference type="ARBA" id="ARBA00004123"/>
    </source>
</evidence>
<evidence type="ECO:0000256" key="10">
    <source>
        <dbReference type="SAM" id="MobiDB-lite"/>
    </source>
</evidence>
<dbReference type="InterPro" id="IPR058951">
    <property type="entry name" value="WHD_Rad26_CSB-like"/>
</dbReference>
<dbReference type="EMBL" id="NEVH01019065">
    <property type="protein sequence ID" value="PNF23186.1"/>
    <property type="molecule type" value="Genomic_DNA"/>
</dbReference>
<evidence type="ECO:0000313" key="13">
    <source>
        <dbReference type="Proteomes" id="UP000235965"/>
    </source>
</evidence>
<evidence type="ECO:0000256" key="8">
    <source>
        <dbReference type="ARBA" id="ARBA00023204"/>
    </source>
</evidence>
<sequence length="420" mass="47499">MKRLAHLLSKQIAMINKQEPDTRIDANDEFCHQPHSTSQASDAVYKSVANRNTVELETEDVTVEDFVSSVKKAVSKSETAVEYDQKSYVECEKSPQREAVKDLAQNRNNVMKNPELREKSCSKGAFMSHQHRRRHHPHSRKRAFREKKGALFEGERVSYLVGQCEAEEAHPSAGNGEQKSVQEDDYVLRKLFRKSGIQTAMRHDMIMEGGHADYALVEGEARRVAKEAVQALKESRRQCWQADTGVPSWTGQSGALRSHNISPTQARLRFGKKKTVTRSSVSVSESKSKGSRLDASNEEPMTSSELLSRMQIRNRLMEPVARPEPDSEEELTQGYNNIPVSSSVSVQEEHAELLTDIRNYVAFGASVDGRASTQEILAQFSERLPPGTSPLFKFMLSEVCEFHRMPSGEGVWRLRSEFRW</sequence>
<keyword evidence="13" id="KW-1185">Reference proteome</keyword>
<comment type="caution">
    <text evidence="12">The sequence shown here is derived from an EMBL/GenBank/DDBJ whole genome shotgun (WGS) entry which is preliminary data.</text>
</comment>
<evidence type="ECO:0000256" key="2">
    <source>
        <dbReference type="ARBA" id="ARBA00007025"/>
    </source>
</evidence>
<comment type="subcellular location">
    <subcellularLocation>
        <location evidence="1">Nucleus</location>
    </subcellularLocation>
</comment>
<reference evidence="12 13" key="1">
    <citation type="submission" date="2017-12" db="EMBL/GenBank/DDBJ databases">
        <title>Hemimetabolous genomes reveal molecular basis of termite eusociality.</title>
        <authorList>
            <person name="Harrison M.C."/>
            <person name="Jongepier E."/>
            <person name="Robertson H.M."/>
            <person name="Arning N."/>
            <person name="Bitard-Feildel T."/>
            <person name="Chao H."/>
            <person name="Childers C.P."/>
            <person name="Dinh H."/>
            <person name="Doddapaneni H."/>
            <person name="Dugan S."/>
            <person name="Gowin J."/>
            <person name="Greiner C."/>
            <person name="Han Y."/>
            <person name="Hu H."/>
            <person name="Hughes D.S.T."/>
            <person name="Huylmans A.-K."/>
            <person name="Kemena C."/>
            <person name="Kremer L.P.M."/>
            <person name="Lee S.L."/>
            <person name="Lopez-Ezquerra A."/>
            <person name="Mallet L."/>
            <person name="Monroy-Kuhn J.M."/>
            <person name="Moser A."/>
            <person name="Murali S.C."/>
            <person name="Muzny D.M."/>
            <person name="Otani S."/>
            <person name="Piulachs M.-D."/>
            <person name="Poelchau M."/>
            <person name="Qu J."/>
            <person name="Schaub F."/>
            <person name="Wada-Katsumata A."/>
            <person name="Worley K.C."/>
            <person name="Xie Q."/>
            <person name="Ylla G."/>
            <person name="Poulsen M."/>
            <person name="Gibbs R.A."/>
            <person name="Schal C."/>
            <person name="Richards S."/>
            <person name="Belles X."/>
            <person name="Korb J."/>
            <person name="Bornberg-Bauer E."/>
        </authorList>
    </citation>
    <scope>NUCLEOTIDE SEQUENCE [LARGE SCALE GENOMIC DNA]</scope>
    <source>
        <tissue evidence="12">Whole body</tissue>
    </source>
</reference>
<evidence type="ECO:0000256" key="5">
    <source>
        <dbReference type="ARBA" id="ARBA00022806"/>
    </source>
</evidence>
<dbReference type="AlphaFoldDB" id="A0A2J7Q3M5"/>
<feature type="region of interest" description="Disordered" evidence="10">
    <location>
        <begin position="125"/>
        <end position="144"/>
    </location>
</feature>
<evidence type="ECO:0000256" key="3">
    <source>
        <dbReference type="ARBA" id="ARBA00022741"/>
    </source>
</evidence>
<organism evidence="12 13">
    <name type="scientific">Cryptotermes secundus</name>
    <dbReference type="NCBI Taxonomy" id="105785"/>
    <lineage>
        <taxon>Eukaryota</taxon>
        <taxon>Metazoa</taxon>
        <taxon>Ecdysozoa</taxon>
        <taxon>Arthropoda</taxon>
        <taxon>Hexapoda</taxon>
        <taxon>Insecta</taxon>
        <taxon>Pterygota</taxon>
        <taxon>Neoptera</taxon>
        <taxon>Polyneoptera</taxon>
        <taxon>Dictyoptera</taxon>
        <taxon>Blattodea</taxon>
        <taxon>Blattoidea</taxon>
        <taxon>Termitoidae</taxon>
        <taxon>Kalotermitidae</taxon>
        <taxon>Cryptotermitinae</taxon>
        <taxon>Cryptotermes</taxon>
    </lineage>
</organism>
<dbReference type="Pfam" id="PF25875">
    <property type="entry name" value="WHD_Rad26_CSB"/>
    <property type="match status" value="1"/>
</dbReference>
<dbReference type="OrthoDB" id="413460at2759"/>
<keyword evidence="4" id="KW-0227">DNA damage</keyword>
<evidence type="ECO:0000259" key="11">
    <source>
        <dbReference type="Pfam" id="PF25875"/>
    </source>
</evidence>
<name>A0A2J7Q3M5_9NEOP</name>
<accession>A0A2J7Q3M5</accession>
<keyword evidence="9" id="KW-0539">Nucleus</keyword>
<evidence type="ECO:0000256" key="6">
    <source>
        <dbReference type="ARBA" id="ARBA00022840"/>
    </source>
</evidence>
<proteinExistence type="inferred from homology"/>
<dbReference type="CDD" id="cd22254">
    <property type="entry name" value="CSB_WHD"/>
    <property type="match status" value="1"/>
</dbReference>
<feature type="domain" description="Rad26/CSB-like winged helix DNA-binding" evidence="11">
    <location>
        <begin position="352"/>
        <end position="419"/>
    </location>
</feature>
<evidence type="ECO:0000256" key="9">
    <source>
        <dbReference type="ARBA" id="ARBA00023242"/>
    </source>
</evidence>
<keyword evidence="3" id="KW-0547">Nucleotide-binding</keyword>
<gene>
    <name evidence="12" type="ORF">B7P43_G02730</name>
</gene>
<keyword evidence="6" id="KW-0067">ATP-binding</keyword>
<evidence type="ECO:0000256" key="7">
    <source>
        <dbReference type="ARBA" id="ARBA00023125"/>
    </source>
</evidence>